<keyword evidence="2" id="KW-1185">Reference proteome</keyword>
<organism evidence="1 2">
    <name type="scientific">Daphnia magna</name>
    <dbReference type="NCBI Taxonomy" id="35525"/>
    <lineage>
        <taxon>Eukaryota</taxon>
        <taxon>Metazoa</taxon>
        <taxon>Ecdysozoa</taxon>
        <taxon>Arthropoda</taxon>
        <taxon>Crustacea</taxon>
        <taxon>Branchiopoda</taxon>
        <taxon>Diplostraca</taxon>
        <taxon>Cladocera</taxon>
        <taxon>Anomopoda</taxon>
        <taxon>Daphniidae</taxon>
        <taxon>Daphnia</taxon>
    </lineage>
</organism>
<accession>A0ABR0AH77</accession>
<evidence type="ECO:0000313" key="2">
    <source>
        <dbReference type="Proteomes" id="UP001234178"/>
    </source>
</evidence>
<evidence type="ECO:0000313" key="1">
    <source>
        <dbReference type="EMBL" id="KAK4024466.1"/>
    </source>
</evidence>
<name>A0ABR0AH77_9CRUS</name>
<sequence length="97" mass="11430">MSHTVGIGQPFFNALFYNELRDDTFFCFKQTISWSMYRNPTCLKTGQQPETEHFALYLSKTLASYSVEYTEILFKTCLNLFGIEKLLQEEDRIINPR</sequence>
<reference evidence="1 2" key="1">
    <citation type="journal article" date="2023" name="Nucleic Acids Res.">
        <title>The hologenome of Daphnia magna reveals possible DNA methylation and microbiome-mediated evolution of the host genome.</title>
        <authorList>
            <person name="Chaturvedi A."/>
            <person name="Li X."/>
            <person name="Dhandapani V."/>
            <person name="Marshall H."/>
            <person name="Kissane S."/>
            <person name="Cuenca-Cambronero M."/>
            <person name="Asole G."/>
            <person name="Calvet F."/>
            <person name="Ruiz-Romero M."/>
            <person name="Marangio P."/>
            <person name="Guigo R."/>
            <person name="Rago D."/>
            <person name="Mirbahai L."/>
            <person name="Eastwood N."/>
            <person name="Colbourne J.K."/>
            <person name="Zhou J."/>
            <person name="Mallon E."/>
            <person name="Orsini L."/>
        </authorList>
    </citation>
    <scope>NUCLEOTIDE SEQUENCE [LARGE SCALE GENOMIC DNA]</scope>
    <source>
        <strain evidence="1">LRV0_1</strain>
    </source>
</reference>
<dbReference type="Proteomes" id="UP001234178">
    <property type="component" value="Unassembled WGS sequence"/>
</dbReference>
<protein>
    <submittedName>
        <fullName evidence="1">Uncharacterized protein</fullName>
    </submittedName>
</protein>
<dbReference type="EMBL" id="JAOYFB010000037">
    <property type="protein sequence ID" value="KAK4024466.1"/>
    <property type="molecule type" value="Genomic_DNA"/>
</dbReference>
<proteinExistence type="predicted"/>
<gene>
    <name evidence="1" type="ORF">OUZ56_009889</name>
</gene>
<comment type="caution">
    <text evidence="1">The sequence shown here is derived from an EMBL/GenBank/DDBJ whole genome shotgun (WGS) entry which is preliminary data.</text>
</comment>